<dbReference type="PANTHER" id="PTHR43035:SF1">
    <property type="entry name" value="FATTY ACID REPRESSION MUTANT PROTEIN 2-RELATED"/>
    <property type="match status" value="1"/>
</dbReference>
<comment type="subcellular location">
    <subcellularLocation>
        <location evidence="2">Cytoplasm</location>
    </subcellularLocation>
    <subcellularLocation>
        <location evidence="1">Nucleus</location>
    </subcellularLocation>
</comment>
<dbReference type="InterPro" id="IPR033877">
    <property type="entry name" value="Frm2/Hbn1"/>
</dbReference>
<gene>
    <name evidence="8" type="ORF">N0V83_007036</name>
</gene>
<accession>A0A9W9CJX4</accession>
<evidence type="ECO:0000256" key="6">
    <source>
        <dbReference type="ARBA" id="ARBA00023242"/>
    </source>
</evidence>
<protein>
    <recommendedName>
        <fullName evidence="7">Nitroreductase domain-containing protein</fullName>
    </recommendedName>
</protein>
<dbReference type="EMBL" id="JAPEUY010000012">
    <property type="protein sequence ID" value="KAJ4367453.1"/>
    <property type="molecule type" value="Genomic_DNA"/>
</dbReference>
<name>A0A9W9CJX4_9PLEO</name>
<dbReference type="InterPro" id="IPR000415">
    <property type="entry name" value="Nitroreductase-like"/>
</dbReference>
<evidence type="ECO:0000256" key="4">
    <source>
        <dbReference type="ARBA" id="ARBA00022490"/>
    </source>
</evidence>
<dbReference type="OrthoDB" id="2138173at2759"/>
<dbReference type="InterPro" id="IPR029479">
    <property type="entry name" value="Nitroreductase"/>
</dbReference>
<dbReference type="Pfam" id="PF00881">
    <property type="entry name" value="Nitroreductase"/>
    <property type="match status" value="1"/>
</dbReference>
<dbReference type="GO" id="GO:0005634">
    <property type="term" value="C:nucleus"/>
    <property type="evidence" value="ECO:0007669"/>
    <property type="project" value="UniProtKB-SubCell"/>
</dbReference>
<organism evidence="8 9">
    <name type="scientific">Neocucurbitaria cava</name>
    <dbReference type="NCBI Taxonomy" id="798079"/>
    <lineage>
        <taxon>Eukaryota</taxon>
        <taxon>Fungi</taxon>
        <taxon>Dikarya</taxon>
        <taxon>Ascomycota</taxon>
        <taxon>Pezizomycotina</taxon>
        <taxon>Dothideomycetes</taxon>
        <taxon>Pleosporomycetidae</taxon>
        <taxon>Pleosporales</taxon>
        <taxon>Pleosporineae</taxon>
        <taxon>Cucurbitariaceae</taxon>
        <taxon>Neocucurbitaria</taxon>
    </lineage>
</organism>
<evidence type="ECO:0000259" key="7">
    <source>
        <dbReference type="Pfam" id="PF00881"/>
    </source>
</evidence>
<dbReference type="FunFam" id="3.40.109.10:FF:000001">
    <property type="entry name" value="Nitroreductase family"/>
    <property type="match status" value="1"/>
</dbReference>
<evidence type="ECO:0000313" key="9">
    <source>
        <dbReference type="Proteomes" id="UP001140560"/>
    </source>
</evidence>
<keyword evidence="5" id="KW-0560">Oxidoreductase</keyword>
<sequence length="208" mass="23047">MAATTTFFDAIVNRRTYYQLTNTSPIPQSRISELVHEALKYSPSPFNVRSSRCIILFGAEHTALWDNATEMTPKVAPAQFQELLVPRIPLFKAAYGTVLFFEDTTAKDLLPPTLVPLFTEFPDIGEHSAGIIQYIVWTALATEGLGCNLQHYQPAITPYVKENNVPETWDLKAQLVFGQATAGPGPEREKTHLESALRCYGGEGEGSK</sequence>
<keyword evidence="4" id="KW-0963">Cytoplasm</keyword>
<dbReference type="GO" id="GO:0034599">
    <property type="term" value="P:cellular response to oxidative stress"/>
    <property type="evidence" value="ECO:0007669"/>
    <property type="project" value="InterPro"/>
</dbReference>
<dbReference type="GO" id="GO:0016491">
    <property type="term" value="F:oxidoreductase activity"/>
    <property type="evidence" value="ECO:0007669"/>
    <property type="project" value="UniProtKB-KW"/>
</dbReference>
<comment type="similarity">
    <text evidence="3">Belongs to the nitroreductase family.</text>
</comment>
<dbReference type="Proteomes" id="UP001140560">
    <property type="component" value="Unassembled WGS sequence"/>
</dbReference>
<comment type="caution">
    <text evidence="8">The sequence shown here is derived from an EMBL/GenBank/DDBJ whole genome shotgun (WGS) entry which is preliminary data.</text>
</comment>
<keyword evidence="6" id="KW-0539">Nucleus</keyword>
<evidence type="ECO:0000313" key="8">
    <source>
        <dbReference type="EMBL" id="KAJ4367453.1"/>
    </source>
</evidence>
<proteinExistence type="inferred from homology"/>
<evidence type="ECO:0000256" key="3">
    <source>
        <dbReference type="ARBA" id="ARBA00007118"/>
    </source>
</evidence>
<evidence type="ECO:0000256" key="2">
    <source>
        <dbReference type="ARBA" id="ARBA00004496"/>
    </source>
</evidence>
<feature type="domain" description="Nitroreductase" evidence="7">
    <location>
        <begin position="11"/>
        <end position="178"/>
    </location>
</feature>
<dbReference type="GO" id="GO:0005737">
    <property type="term" value="C:cytoplasm"/>
    <property type="evidence" value="ECO:0007669"/>
    <property type="project" value="UniProtKB-SubCell"/>
</dbReference>
<dbReference type="SUPFAM" id="SSF55469">
    <property type="entry name" value="FMN-dependent nitroreductase-like"/>
    <property type="match status" value="1"/>
</dbReference>
<evidence type="ECO:0000256" key="1">
    <source>
        <dbReference type="ARBA" id="ARBA00004123"/>
    </source>
</evidence>
<dbReference type="PANTHER" id="PTHR43035">
    <property type="entry name" value="FATTY ACID REPRESSION MUTANT PROTEIN 2-RELATED"/>
    <property type="match status" value="1"/>
</dbReference>
<dbReference type="Gene3D" id="3.40.109.10">
    <property type="entry name" value="NADH Oxidase"/>
    <property type="match status" value="1"/>
</dbReference>
<evidence type="ECO:0000256" key="5">
    <source>
        <dbReference type="ARBA" id="ARBA00023002"/>
    </source>
</evidence>
<reference evidence="8" key="1">
    <citation type="submission" date="2022-10" db="EMBL/GenBank/DDBJ databases">
        <title>Tapping the CABI collections for fungal endophytes: first genome assemblies for Collariella, Neodidymelliopsis, Ascochyta clinopodiicola, Didymella pomorum, Didymosphaeria variabile, Neocosmospora piperis and Neocucurbitaria cava.</title>
        <authorList>
            <person name="Hill R."/>
        </authorList>
    </citation>
    <scope>NUCLEOTIDE SEQUENCE</scope>
    <source>
        <strain evidence="8">IMI 356814</strain>
    </source>
</reference>
<keyword evidence="9" id="KW-1185">Reference proteome</keyword>
<dbReference type="AlphaFoldDB" id="A0A9W9CJX4"/>